<comment type="caution">
    <text evidence="2">The sequence shown here is derived from an EMBL/GenBank/DDBJ whole genome shotgun (WGS) entry which is preliminary data.</text>
</comment>
<dbReference type="AlphaFoldDB" id="A0A8J5MQD4"/>
<evidence type="ECO:0000256" key="1">
    <source>
        <dbReference type="SAM" id="MobiDB-lite"/>
    </source>
</evidence>
<organism evidence="2 3">
    <name type="scientific">Homarus americanus</name>
    <name type="common">American lobster</name>
    <dbReference type="NCBI Taxonomy" id="6706"/>
    <lineage>
        <taxon>Eukaryota</taxon>
        <taxon>Metazoa</taxon>
        <taxon>Ecdysozoa</taxon>
        <taxon>Arthropoda</taxon>
        <taxon>Crustacea</taxon>
        <taxon>Multicrustacea</taxon>
        <taxon>Malacostraca</taxon>
        <taxon>Eumalacostraca</taxon>
        <taxon>Eucarida</taxon>
        <taxon>Decapoda</taxon>
        <taxon>Pleocyemata</taxon>
        <taxon>Astacidea</taxon>
        <taxon>Nephropoidea</taxon>
        <taxon>Nephropidae</taxon>
        <taxon>Homarus</taxon>
    </lineage>
</organism>
<feature type="region of interest" description="Disordered" evidence="1">
    <location>
        <begin position="88"/>
        <end position="127"/>
    </location>
</feature>
<accession>A0A8J5MQD4</accession>
<keyword evidence="3" id="KW-1185">Reference proteome</keyword>
<protein>
    <submittedName>
        <fullName evidence="2">Uncharacterized protein</fullName>
    </submittedName>
</protein>
<gene>
    <name evidence="2" type="ORF">Hamer_G022083</name>
</gene>
<evidence type="ECO:0000313" key="3">
    <source>
        <dbReference type="Proteomes" id="UP000747542"/>
    </source>
</evidence>
<sequence length="155" mass="17341">MKAYSPTENHNRPATTRARRSVTTVSPEVVSYDTVVNMKFKVKGGSADYLQVTTCFRVHRFDVLNPYPEGGQVVVFESHDGNRFIQGASSGDLVITRPRRQPPQDQTPPRRTVPVSHPQQGVTGQPHRGLLRPYVLRGVPVYPLTLKPRMPSPQV</sequence>
<name>A0A8J5MQD4_HOMAM</name>
<reference evidence="2" key="1">
    <citation type="journal article" date="2021" name="Sci. Adv.">
        <title>The American lobster genome reveals insights on longevity, neural, and immune adaptations.</title>
        <authorList>
            <person name="Polinski J.M."/>
            <person name="Zimin A.V."/>
            <person name="Clark K.F."/>
            <person name="Kohn A.B."/>
            <person name="Sadowski N."/>
            <person name="Timp W."/>
            <person name="Ptitsyn A."/>
            <person name="Khanna P."/>
            <person name="Romanova D.Y."/>
            <person name="Williams P."/>
            <person name="Greenwood S.J."/>
            <person name="Moroz L.L."/>
            <person name="Walt D.R."/>
            <person name="Bodnar A.G."/>
        </authorList>
    </citation>
    <scope>NUCLEOTIDE SEQUENCE</scope>
    <source>
        <strain evidence="2">GMGI-L3</strain>
    </source>
</reference>
<feature type="compositionally biased region" description="Low complexity" evidence="1">
    <location>
        <begin position="103"/>
        <end position="112"/>
    </location>
</feature>
<feature type="region of interest" description="Disordered" evidence="1">
    <location>
        <begin position="1"/>
        <end position="24"/>
    </location>
</feature>
<feature type="compositionally biased region" description="Low complexity" evidence="1">
    <location>
        <begin position="12"/>
        <end position="24"/>
    </location>
</feature>
<proteinExistence type="predicted"/>
<evidence type="ECO:0000313" key="2">
    <source>
        <dbReference type="EMBL" id="KAG7159859.1"/>
    </source>
</evidence>
<dbReference type="Proteomes" id="UP000747542">
    <property type="component" value="Unassembled WGS sequence"/>
</dbReference>
<dbReference type="EMBL" id="JAHLQT010031890">
    <property type="protein sequence ID" value="KAG7159859.1"/>
    <property type="molecule type" value="Genomic_DNA"/>
</dbReference>